<proteinExistence type="inferred from homology"/>
<evidence type="ECO:0000256" key="8">
    <source>
        <dbReference type="ARBA" id="ARBA00022840"/>
    </source>
</evidence>
<organism evidence="12 13">
    <name type="scientific">Oryzomonas rubra</name>
    <dbReference type="NCBI Taxonomy" id="2509454"/>
    <lineage>
        <taxon>Bacteria</taxon>
        <taxon>Pseudomonadati</taxon>
        <taxon>Thermodesulfobacteriota</taxon>
        <taxon>Desulfuromonadia</taxon>
        <taxon>Geobacterales</taxon>
        <taxon>Geobacteraceae</taxon>
        <taxon>Oryzomonas</taxon>
    </lineage>
</organism>
<dbReference type="SUPFAM" id="SSF52540">
    <property type="entry name" value="P-loop containing nucleoside triphosphate hydrolases"/>
    <property type="match status" value="1"/>
</dbReference>
<feature type="binding site" evidence="11">
    <location>
        <begin position="22"/>
        <end position="27"/>
    </location>
    <ligand>
        <name>ATP</name>
        <dbReference type="ChEBI" id="CHEBI:30616"/>
    </ligand>
</feature>
<dbReference type="PANTHER" id="PTHR21087">
    <property type="entry name" value="SHIKIMATE KINASE"/>
    <property type="match status" value="1"/>
</dbReference>
<dbReference type="InterPro" id="IPR000623">
    <property type="entry name" value="Shikimate_kinase/TSH1"/>
</dbReference>
<feature type="binding site" evidence="11">
    <location>
        <position position="128"/>
    </location>
    <ligand>
        <name>ATP</name>
        <dbReference type="ChEBI" id="CHEBI:30616"/>
    </ligand>
</feature>
<keyword evidence="6 11" id="KW-0547">Nucleotide-binding</keyword>
<gene>
    <name evidence="11" type="primary">aroK</name>
    <name evidence="12" type="ORF">ET418_12765</name>
</gene>
<evidence type="ECO:0000256" key="6">
    <source>
        <dbReference type="ARBA" id="ARBA00022741"/>
    </source>
</evidence>
<evidence type="ECO:0000256" key="4">
    <source>
        <dbReference type="ARBA" id="ARBA00022605"/>
    </source>
</evidence>
<protein>
    <recommendedName>
        <fullName evidence="3 11">Shikimate kinase</fullName>
        <shortName evidence="11">SK</shortName>
        <ecNumber evidence="3 11">2.7.1.71</ecNumber>
    </recommendedName>
</protein>
<evidence type="ECO:0000256" key="7">
    <source>
        <dbReference type="ARBA" id="ARBA00022777"/>
    </source>
</evidence>
<comment type="caution">
    <text evidence="12">The sequence shown here is derived from an EMBL/GenBank/DDBJ whole genome shotgun (WGS) entry which is preliminary data.</text>
</comment>
<comment type="function">
    <text evidence="11">Catalyzes the specific phosphorylation of the 3-hydroxyl group of shikimic acid using ATP as a cosubstrate.</text>
</comment>
<feature type="binding site" evidence="11">
    <location>
        <position position="90"/>
    </location>
    <ligand>
        <name>substrate</name>
    </ligand>
</feature>
<evidence type="ECO:0000256" key="11">
    <source>
        <dbReference type="HAMAP-Rule" id="MF_00109"/>
    </source>
</evidence>
<evidence type="ECO:0000256" key="5">
    <source>
        <dbReference type="ARBA" id="ARBA00022679"/>
    </source>
</evidence>
<accession>A0A5A9XFQ5</accession>
<feature type="binding site" evidence="11">
    <location>
        <position position="26"/>
    </location>
    <ligand>
        <name>Mg(2+)</name>
        <dbReference type="ChEBI" id="CHEBI:18420"/>
    </ligand>
</feature>
<dbReference type="OrthoDB" id="9800332at2"/>
<feature type="binding site" evidence="11">
    <location>
        <position position="147"/>
    </location>
    <ligand>
        <name>substrate</name>
    </ligand>
</feature>
<comment type="cofactor">
    <cofactor evidence="11">
        <name>Mg(2+)</name>
        <dbReference type="ChEBI" id="CHEBI:18420"/>
    </cofactor>
    <text evidence="11">Binds 1 Mg(2+) ion per subunit.</text>
</comment>
<comment type="subcellular location">
    <subcellularLocation>
        <location evidence="11">Cytoplasm</location>
    </subcellularLocation>
</comment>
<evidence type="ECO:0000256" key="1">
    <source>
        <dbReference type="ARBA" id="ARBA00004842"/>
    </source>
</evidence>
<comment type="similarity">
    <text evidence="2 11">Belongs to the shikimate kinase family.</text>
</comment>
<dbReference type="GO" id="GO:0009073">
    <property type="term" value="P:aromatic amino acid family biosynthetic process"/>
    <property type="evidence" value="ECO:0007669"/>
    <property type="project" value="UniProtKB-KW"/>
</dbReference>
<dbReference type="HAMAP" id="MF_00109">
    <property type="entry name" value="Shikimate_kinase"/>
    <property type="match status" value="1"/>
</dbReference>
<keyword evidence="4 11" id="KW-0028">Amino-acid biosynthesis</keyword>
<dbReference type="UniPathway" id="UPA00053">
    <property type="reaction ID" value="UER00088"/>
</dbReference>
<dbReference type="Proteomes" id="UP000324298">
    <property type="component" value="Unassembled WGS sequence"/>
</dbReference>
<keyword evidence="9 11" id="KW-0057">Aromatic amino acid biosynthesis</keyword>
<dbReference type="PRINTS" id="PR01100">
    <property type="entry name" value="SHIKIMTKNASE"/>
</dbReference>
<evidence type="ECO:0000256" key="9">
    <source>
        <dbReference type="ARBA" id="ARBA00023141"/>
    </source>
</evidence>
<dbReference type="EMBL" id="SRSD01000007">
    <property type="protein sequence ID" value="KAA0890521.1"/>
    <property type="molecule type" value="Genomic_DNA"/>
</dbReference>
<dbReference type="GO" id="GO:0004765">
    <property type="term" value="F:shikimate kinase activity"/>
    <property type="evidence" value="ECO:0007669"/>
    <property type="project" value="UniProtKB-UniRule"/>
</dbReference>
<comment type="subunit">
    <text evidence="11">Monomer.</text>
</comment>
<dbReference type="InterPro" id="IPR027417">
    <property type="entry name" value="P-loop_NTPase"/>
</dbReference>
<evidence type="ECO:0000313" key="13">
    <source>
        <dbReference type="Proteomes" id="UP000324298"/>
    </source>
</evidence>
<keyword evidence="11" id="KW-0460">Magnesium</keyword>
<evidence type="ECO:0000256" key="2">
    <source>
        <dbReference type="ARBA" id="ARBA00006997"/>
    </source>
</evidence>
<dbReference type="Pfam" id="PF01202">
    <property type="entry name" value="SKI"/>
    <property type="match status" value="1"/>
</dbReference>
<comment type="pathway">
    <text evidence="1 11">Metabolic intermediate biosynthesis; chorismate biosynthesis; chorismate from D-erythrose 4-phosphate and phosphoenolpyruvate: step 5/7.</text>
</comment>
<keyword evidence="13" id="KW-1185">Reference proteome</keyword>
<dbReference type="CDD" id="cd00464">
    <property type="entry name" value="SK"/>
    <property type="match status" value="1"/>
</dbReference>
<keyword evidence="11" id="KW-0479">Metal-binding</keyword>
<dbReference type="GO" id="GO:0005829">
    <property type="term" value="C:cytosol"/>
    <property type="evidence" value="ECO:0007669"/>
    <property type="project" value="TreeGrafter"/>
</dbReference>
<dbReference type="AlphaFoldDB" id="A0A5A9XFQ5"/>
<dbReference type="GO" id="GO:0009423">
    <property type="term" value="P:chorismate biosynthetic process"/>
    <property type="evidence" value="ECO:0007669"/>
    <property type="project" value="UniProtKB-UniRule"/>
</dbReference>
<dbReference type="PROSITE" id="PS01128">
    <property type="entry name" value="SHIKIMATE_KINASE"/>
    <property type="match status" value="1"/>
</dbReference>
<name>A0A5A9XFQ5_9BACT</name>
<evidence type="ECO:0000256" key="10">
    <source>
        <dbReference type="ARBA" id="ARBA00048567"/>
    </source>
</evidence>
<dbReference type="GO" id="GO:0000287">
    <property type="term" value="F:magnesium ion binding"/>
    <property type="evidence" value="ECO:0007669"/>
    <property type="project" value="UniProtKB-UniRule"/>
</dbReference>
<dbReference type="InterPro" id="IPR023000">
    <property type="entry name" value="Shikimate_kinase_CS"/>
</dbReference>
<sequence>MRDTGLRYAMLDRPLILTGFMGAGKSCVGRLLAARLTCPFIDLDAEVVAMAGRSINEIFAKDGEAAFRALESTCLEHALHRGGAVIATGGGAVIAEANRALMRASGVVVNLTAPFDLIMERLSGARDRPLYAGDDPAKRVKLLMEQREQFYSDADIRIDTDGKSVEDVAAVILGYLRGLAA</sequence>
<evidence type="ECO:0000313" key="12">
    <source>
        <dbReference type="EMBL" id="KAA0890521.1"/>
    </source>
</evidence>
<dbReference type="PANTHER" id="PTHR21087:SF16">
    <property type="entry name" value="SHIKIMATE KINASE 1, CHLOROPLASTIC"/>
    <property type="match status" value="1"/>
</dbReference>
<dbReference type="InterPro" id="IPR031322">
    <property type="entry name" value="Shikimate/glucono_kinase"/>
</dbReference>
<keyword evidence="8 11" id="KW-0067">ATP-binding</keyword>
<keyword evidence="11" id="KW-0963">Cytoplasm</keyword>
<keyword evidence="5 11" id="KW-0808">Transferase</keyword>
<dbReference type="GO" id="GO:0008652">
    <property type="term" value="P:amino acid biosynthetic process"/>
    <property type="evidence" value="ECO:0007669"/>
    <property type="project" value="UniProtKB-KW"/>
</dbReference>
<evidence type="ECO:0000256" key="3">
    <source>
        <dbReference type="ARBA" id="ARBA00012154"/>
    </source>
</evidence>
<comment type="caution">
    <text evidence="11">Lacks conserved residue(s) required for the propagation of feature annotation.</text>
</comment>
<keyword evidence="7 11" id="KW-0418">Kinase</keyword>
<feature type="binding site" evidence="11">
    <location>
        <position position="44"/>
    </location>
    <ligand>
        <name>substrate</name>
    </ligand>
</feature>
<comment type="catalytic activity">
    <reaction evidence="10 11">
        <text>shikimate + ATP = 3-phosphoshikimate + ADP + H(+)</text>
        <dbReference type="Rhea" id="RHEA:13121"/>
        <dbReference type="ChEBI" id="CHEBI:15378"/>
        <dbReference type="ChEBI" id="CHEBI:30616"/>
        <dbReference type="ChEBI" id="CHEBI:36208"/>
        <dbReference type="ChEBI" id="CHEBI:145989"/>
        <dbReference type="ChEBI" id="CHEBI:456216"/>
        <dbReference type="EC" id="2.7.1.71"/>
    </reaction>
</comment>
<dbReference type="GO" id="GO:0005524">
    <property type="term" value="F:ATP binding"/>
    <property type="evidence" value="ECO:0007669"/>
    <property type="project" value="UniProtKB-UniRule"/>
</dbReference>
<reference evidence="12 13" key="1">
    <citation type="submission" date="2019-04" db="EMBL/GenBank/DDBJ databases">
        <title>Geobacter ruber sp. nov., ferric-reducing bacteria isolated from paddy soil.</title>
        <authorList>
            <person name="Xu Z."/>
            <person name="Masuda Y."/>
            <person name="Itoh H."/>
            <person name="Senoo K."/>
        </authorList>
    </citation>
    <scope>NUCLEOTIDE SEQUENCE [LARGE SCALE GENOMIC DNA]</scope>
    <source>
        <strain evidence="12 13">Red88</strain>
    </source>
</reference>
<feature type="binding site" evidence="11">
    <location>
        <position position="68"/>
    </location>
    <ligand>
        <name>substrate</name>
    </ligand>
</feature>
<dbReference type="EC" id="2.7.1.71" evidence="3 11"/>
<dbReference type="Gene3D" id="3.40.50.300">
    <property type="entry name" value="P-loop containing nucleotide triphosphate hydrolases"/>
    <property type="match status" value="1"/>
</dbReference>